<evidence type="ECO:0000313" key="4">
    <source>
        <dbReference type="EMBL" id="GES22926.1"/>
    </source>
</evidence>
<keyword evidence="5" id="KW-1185">Reference proteome</keyword>
<protein>
    <recommendedName>
        <fullName evidence="6">Hemerythrin-like domain-containing protein</fullName>
    </recommendedName>
</protein>
<feature type="domain" description="Hemerythrin-like" evidence="3">
    <location>
        <begin position="394"/>
        <end position="535"/>
    </location>
</feature>
<dbReference type="AlphaFoldDB" id="A0A5M3XQ88"/>
<organism evidence="4 5">
    <name type="scientific">Acrocarpospora pleiomorpha</name>
    <dbReference type="NCBI Taxonomy" id="90975"/>
    <lineage>
        <taxon>Bacteria</taxon>
        <taxon>Bacillati</taxon>
        <taxon>Actinomycetota</taxon>
        <taxon>Actinomycetes</taxon>
        <taxon>Streptosporangiales</taxon>
        <taxon>Streptosporangiaceae</taxon>
        <taxon>Acrocarpospora</taxon>
    </lineage>
</organism>
<dbReference type="PANTHER" id="PTHR43244:SF1">
    <property type="entry name" value="5,10-METHYLENETETRAHYDROMETHANOPTERIN REDUCTASE"/>
    <property type="match status" value="1"/>
</dbReference>
<keyword evidence="1" id="KW-0560">Oxidoreductase</keyword>
<accession>A0A5M3XQ88</accession>
<reference evidence="4 5" key="1">
    <citation type="submission" date="2019-10" db="EMBL/GenBank/DDBJ databases">
        <title>Whole genome shotgun sequence of Acrocarpospora pleiomorpha NBRC 16267.</title>
        <authorList>
            <person name="Ichikawa N."/>
            <person name="Kimura A."/>
            <person name="Kitahashi Y."/>
            <person name="Komaki H."/>
            <person name="Oguchi A."/>
        </authorList>
    </citation>
    <scope>NUCLEOTIDE SEQUENCE [LARGE SCALE GENOMIC DNA]</scope>
    <source>
        <strain evidence="4 5">NBRC 16267</strain>
    </source>
</reference>
<sequence length="545" mass="57454">MGDLGHELWFGVGLVPKAVGGERLVRQAVMAEEVGLDILGVQDHPYQPSFLDTWTLLPMLAARTTRIRLFPDVINLPLRPPAVLARGAASLDILSGGRVELGLGAGYFWDGILAMGGPDHSPGEAVEAVEEAMVVLRALWAPGDPVVLQGDHYRLDGAQPGPFPPHPIGVWLGAYKRRMLELSGRLADGWVPSSGYAAPEELAGLTKIVDTAAEDAGRDPGDVRRIYNISGRFSSLPSAEFLNGPPAQWAEQLAELTLNHGFSVFIMSADSEYALKTFAAEVAPAVRELVGKERGGVEATAAGMAEAGGVTQSGGVAGTVGMAASSEAGTGGVAEKAKAGAMAGPGSAAGADGVSGAGGVARASGPLDDATRPRLPKRDLAALTATQRANGRRLVQIHDHLRRELAQIRDALEQVAAGQSEAAALRSMINELTMRQNYWTLGSFCASYCRILTAHHSIEDAHMFPALAAADESLAPVVERLEQEHEIVAEILTGLDSALVAMIEDPAGLAQVRDQVDLLSNVLLSHLAYEEEELVEPLSRLDLDI</sequence>
<gene>
    <name evidence="4" type="ORF">Aple_058250</name>
</gene>
<proteinExistence type="predicted"/>
<dbReference type="Gene3D" id="3.20.20.30">
    <property type="entry name" value="Luciferase-like domain"/>
    <property type="match status" value="1"/>
</dbReference>
<dbReference type="GO" id="GO:0016705">
    <property type="term" value="F:oxidoreductase activity, acting on paired donors, with incorporation or reduction of molecular oxygen"/>
    <property type="evidence" value="ECO:0007669"/>
    <property type="project" value="InterPro"/>
</dbReference>
<name>A0A5M3XQ88_9ACTN</name>
<evidence type="ECO:0008006" key="6">
    <source>
        <dbReference type="Google" id="ProtNLM"/>
    </source>
</evidence>
<dbReference type="CDD" id="cd01097">
    <property type="entry name" value="Tetrahydromethanopterin_reductase"/>
    <property type="match status" value="1"/>
</dbReference>
<feature type="domain" description="Luciferase-like" evidence="2">
    <location>
        <begin position="22"/>
        <end position="228"/>
    </location>
</feature>
<evidence type="ECO:0000259" key="3">
    <source>
        <dbReference type="Pfam" id="PF01814"/>
    </source>
</evidence>
<dbReference type="InterPro" id="IPR011251">
    <property type="entry name" value="Luciferase-like_dom"/>
</dbReference>
<dbReference type="Pfam" id="PF00296">
    <property type="entry name" value="Bac_luciferase"/>
    <property type="match status" value="1"/>
</dbReference>
<dbReference type="InterPro" id="IPR036661">
    <property type="entry name" value="Luciferase-like_sf"/>
</dbReference>
<dbReference type="Proteomes" id="UP000377595">
    <property type="component" value="Unassembled WGS sequence"/>
</dbReference>
<dbReference type="EMBL" id="BLAF01000035">
    <property type="protein sequence ID" value="GES22926.1"/>
    <property type="molecule type" value="Genomic_DNA"/>
</dbReference>
<evidence type="ECO:0000256" key="1">
    <source>
        <dbReference type="ARBA" id="ARBA00023002"/>
    </source>
</evidence>
<dbReference type="Gene3D" id="1.20.120.520">
    <property type="entry name" value="nmb1532 protein domain like"/>
    <property type="match status" value="1"/>
</dbReference>
<dbReference type="CDD" id="cd12108">
    <property type="entry name" value="Hr-like"/>
    <property type="match status" value="1"/>
</dbReference>
<evidence type="ECO:0000313" key="5">
    <source>
        <dbReference type="Proteomes" id="UP000377595"/>
    </source>
</evidence>
<dbReference type="OrthoDB" id="9775082at2"/>
<comment type="caution">
    <text evidence="4">The sequence shown here is derived from an EMBL/GenBank/DDBJ whole genome shotgun (WGS) entry which is preliminary data.</text>
</comment>
<dbReference type="SUPFAM" id="SSF51679">
    <property type="entry name" value="Bacterial luciferase-like"/>
    <property type="match status" value="1"/>
</dbReference>
<dbReference type="InterPro" id="IPR012312">
    <property type="entry name" value="Hemerythrin-like"/>
</dbReference>
<evidence type="ECO:0000259" key="2">
    <source>
        <dbReference type="Pfam" id="PF00296"/>
    </source>
</evidence>
<dbReference type="InterPro" id="IPR050564">
    <property type="entry name" value="F420-G6PD/mer"/>
</dbReference>
<dbReference type="PANTHER" id="PTHR43244">
    <property type="match status" value="1"/>
</dbReference>
<dbReference type="Pfam" id="PF01814">
    <property type="entry name" value="Hemerythrin"/>
    <property type="match status" value="1"/>
</dbReference>